<accession>A0A1G8JG88</accession>
<reference evidence="2 3" key="1">
    <citation type="submission" date="2016-10" db="EMBL/GenBank/DDBJ databases">
        <authorList>
            <person name="de Groot N.N."/>
        </authorList>
    </citation>
    <scope>NUCLEOTIDE SEQUENCE [LARGE SCALE GENOMIC DNA]</scope>
    <source>
        <strain evidence="2 3">CPCC 201354</strain>
    </source>
</reference>
<proteinExistence type="predicted"/>
<gene>
    <name evidence="2" type="ORF">SAMN05421505_1435</name>
</gene>
<dbReference type="AlphaFoldDB" id="A0A1G8JG88"/>
<protein>
    <submittedName>
        <fullName evidence="2">Uncharacterized protein</fullName>
    </submittedName>
</protein>
<keyword evidence="3" id="KW-1185">Reference proteome</keyword>
<organism evidence="2 3">
    <name type="scientific">Sinosporangium album</name>
    <dbReference type="NCBI Taxonomy" id="504805"/>
    <lineage>
        <taxon>Bacteria</taxon>
        <taxon>Bacillati</taxon>
        <taxon>Actinomycetota</taxon>
        <taxon>Actinomycetes</taxon>
        <taxon>Streptosporangiales</taxon>
        <taxon>Streptosporangiaceae</taxon>
        <taxon>Sinosporangium</taxon>
    </lineage>
</organism>
<feature type="region of interest" description="Disordered" evidence="1">
    <location>
        <begin position="95"/>
        <end position="189"/>
    </location>
</feature>
<evidence type="ECO:0000313" key="2">
    <source>
        <dbReference type="EMBL" id="SDI30007.1"/>
    </source>
</evidence>
<dbReference type="Proteomes" id="UP000198923">
    <property type="component" value="Unassembled WGS sequence"/>
</dbReference>
<sequence length="189" mass="20837">MLKSEQERITRELAGAQQAIGRASTQIEAVVRVVEEALLLCVNAHRLYLSAPPAVRRQLNQAVFARFWIIDDQVHGADLTETFAHLLTPDLADRLAGDQDGEDTTNGGNQRGRKARKRAPEARKPTLELVRPTDAIQRPRGPLPAETTNPGPNRDRGSNVLTLVEMRGFEPLTPSMRTKRSLSACGAQE</sequence>
<evidence type="ECO:0000256" key="1">
    <source>
        <dbReference type="SAM" id="MobiDB-lite"/>
    </source>
</evidence>
<evidence type="ECO:0000313" key="3">
    <source>
        <dbReference type="Proteomes" id="UP000198923"/>
    </source>
</evidence>
<name>A0A1G8JG88_9ACTN</name>
<dbReference type="EMBL" id="FNCN01000043">
    <property type="protein sequence ID" value="SDI30007.1"/>
    <property type="molecule type" value="Genomic_DNA"/>
</dbReference>